<feature type="compositionally biased region" description="Pro residues" evidence="1">
    <location>
        <begin position="419"/>
        <end position="436"/>
    </location>
</feature>
<feature type="domain" description="E3 ubiquitin-protein ligase APD1-4 N-terminal" evidence="3">
    <location>
        <begin position="65"/>
        <end position="133"/>
    </location>
</feature>
<keyword evidence="2" id="KW-1133">Transmembrane helix</keyword>
<dbReference type="Pfam" id="PF16040">
    <property type="entry name" value="APD1-4_N"/>
    <property type="match status" value="1"/>
</dbReference>
<feature type="transmembrane region" description="Helical" evidence="2">
    <location>
        <begin position="297"/>
        <end position="325"/>
    </location>
</feature>
<dbReference type="RefSeq" id="XP_013773285.1">
    <property type="nucleotide sequence ID" value="XM_013917831.2"/>
</dbReference>
<dbReference type="InterPro" id="IPR032008">
    <property type="entry name" value="APD1-4_N"/>
</dbReference>
<evidence type="ECO:0000256" key="1">
    <source>
        <dbReference type="SAM" id="MobiDB-lite"/>
    </source>
</evidence>
<evidence type="ECO:0000256" key="2">
    <source>
        <dbReference type="SAM" id="Phobius"/>
    </source>
</evidence>
<protein>
    <submittedName>
        <fullName evidence="6">Uncharacterized protein LOC106458323</fullName>
    </submittedName>
</protein>
<feature type="domain" description="E3 ubiquitin-protein ligase APD1-4 middle" evidence="4">
    <location>
        <begin position="209"/>
        <end position="313"/>
    </location>
</feature>
<evidence type="ECO:0000313" key="5">
    <source>
        <dbReference type="Proteomes" id="UP000694941"/>
    </source>
</evidence>
<dbReference type="Pfam" id="PF16041">
    <property type="entry name" value="APD1-4_M"/>
    <property type="match status" value="1"/>
</dbReference>
<organism evidence="5 6">
    <name type="scientific">Limulus polyphemus</name>
    <name type="common">Atlantic horseshoe crab</name>
    <dbReference type="NCBI Taxonomy" id="6850"/>
    <lineage>
        <taxon>Eukaryota</taxon>
        <taxon>Metazoa</taxon>
        <taxon>Ecdysozoa</taxon>
        <taxon>Arthropoda</taxon>
        <taxon>Chelicerata</taxon>
        <taxon>Merostomata</taxon>
        <taxon>Xiphosura</taxon>
        <taxon>Limulidae</taxon>
        <taxon>Limulus</taxon>
    </lineage>
</organism>
<feature type="compositionally biased region" description="Low complexity" evidence="1">
    <location>
        <begin position="399"/>
        <end position="418"/>
    </location>
</feature>
<name>A0ABM1B272_LIMPO</name>
<keyword evidence="2" id="KW-0812">Transmembrane</keyword>
<sequence>MADCKAICLKLGMLIFFLMVMLGVLYFLMSQLPEQRIRMSSTDIQVANDVSTVWCRKQFVVSDHLMDTYRIDKKPEIDQEVYHSHNVNYSIHMTWKKQKVLRYYMLSGSKLHIKACSSNPDAYVYVTKGHRNLIRCLRRTTSKFFDNEDDDDSFRDSEDRFKNDFDFSEIIEKFQKWERIKKVLPVYLRRCQDAEASRQIPTRCNEKSISVNIEKSDVYYVIVKNFHRKSINQINLSVTLKRTSYKVDQSNTVCTKSSQCDVTLSFASSNRVMLYAPPEPNAGSVTFNVLLSCKPRLLLYIGTFLLVPLIFLILLGCCLNLCICFKKTDRKKIKYILLRDNCDDKKIIQVPLLGSEEALISRRYDTNNFTKVPEIKASKNSPSSTEARSSDQTAPGYNPPTAATALGYTPPTAATAPGYTPPPAYFTRDTPPPFYTPPTMYSNKPTSAAK</sequence>
<feature type="transmembrane region" description="Helical" evidence="2">
    <location>
        <begin position="7"/>
        <end position="29"/>
    </location>
</feature>
<dbReference type="PANTHER" id="PTHR39077">
    <property type="entry name" value="DUF4793 DOMAIN-CONTAINING PROTEIN"/>
    <property type="match status" value="1"/>
</dbReference>
<keyword evidence="2" id="KW-0472">Membrane</keyword>
<keyword evidence="5" id="KW-1185">Reference proteome</keyword>
<dbReference type="PANTHER" id="PTHR39077:SF1">
    <property type="entry name" value="E3 UBIQUITIN-PROTEIN LIGASE APD1-4 MIDDLE DOMAIN-CONTAINING PROTEIN"/>
    <property type="match status" value="1"/>
</dbReference>
<gene>
    <name evidence="6" type="primary">LOC106458323</name>
</gene>
<evidence type="ECO:0000259" key="4">
    <source>
        <dbReference type="Pfam" id="PF16041"/>
    </source>
</evidence>
<evidence type="ECO:0000313" key="6">
    <source>
        <dbReference type="RefSeq" id="XP_013773285.1"/>
    </source>
</evidence>
<evidence type="ECO:0000259" key="3">
    <source>
        <dbReference type="Pfam" id="PF16040"/>
    </source>
</evidence>
<dbReference type="GeneID" id="106458323"/>
<proteinExistence type="predicted"/>
<dbReference type="Proteomes" id="UP000694941">
    <property type="component" value="Unplaced"/>
</dbReference>
<reference evidence="6" key="1">
    <citation type="submission" date="2025-08" db="UniProtKB">
        <authorList>
            <consortium name="RefSeq"/>
        </authorList>
    </citation>
    <scope>IDENTIFICATION</scope>
    <source>
        <tissue evidence="6">Muscle</tissue>
    </source>
</reference>
<accession>A0ABM1B272</accession>
<feature type="region of interest" description="Disordered" evidence="1">
    <location>
        <begin position="375"/>
        <end position="450"/>
    </location>
</feature>
<feature type="compositionally biased region" description="Polar residues" evidence="1">
    <location>
        <begin position="440"/>
        <end position="450"/>
    </location>
</feature>
<feature type="compositionally biased region" description="Polar residues" evidence="1">
    <location>
        <begin position="378"/>
        <end position="395"/>
    </location>
</feature>
<dbReference type="InterPro" id="IPR032010">
    <property type="entry name" value="APD1-4_M"/>
</dbReference>